<dbReference type="EMBL" id="CP151767">
    <property type="protein sequence ID" value="WZU67081.1"/>
    <property type="molecule type" value="Genomic_DNA"/>
</dbReference>
<reference evidence="3 4" key="2">
    <citation type="submission" date="2024-08" db="EMBL/GenBank/DDBJ databases">
        <title>Phylogenomic analyses of a clade within the roseobacter group suggest taxonomic reassignments of species of the genera Aestuariivita, Citreicella, Loktanella, Nautella, Pelagibaca, Ruegeria, Thalassobius, Thiobacimonas and Tropicibacter, and the proposal o.</title>
        <authorList>
            <person name="Jeon C.O."/>
        </authorList>
    </citation>
    <scope>NUCLEOTIDE SEQUENCE [LARGE SCALE GENOMIC DNA]</scope>
    <source>
        <strain evidence="3 4">SS1-5</strain>
    </source>
</reference>
<gene>
    <name evidence="3" type="ORF">AABB31_19305</name>
</gene>
<dbReference type="EC" id="3.-.-.-" evidence="3"/>
<sequence>MKTALKWILRLLLLAALGIGGLALWKREEAGRLMAVLSLFSEKNIVRNFSNMDQIFLHTPLATSDAAISPLPYGTPITLPADVANWAAERAVTGLVILKDGAIVFEDYNADTNDTDLRINWSISKSYLSALFGILFAEGVFESLEDPVTAYAPELADTAYRNATIKDVLQMSSGVSFDEDYLDFFSDINKMGRILALGGSMDGFAGKQKTSFAAPGTEWKYVSIDTHVIGMVIREATGRPIAELLAEKIIGPLGLEAAPYYLTDGYRVAFVLGGLNTTTRDNARFGQMMANGGMWNRQQIVPANWVDASTQASAKTAPGEIGYGYQWWVPTVSAPGQFLARGIYGQYIYIDRINNVVIAVHAADRQFREPGIQAQNEAMFRQIAESLN</sequence>
<dbReference type="InterPro" id="IPR001466">
    <property type="entry name" value="Beta-lactam-related"/>
</dbReference>
<dbReference type="Gene3D" id="3.40.710.10">
    <property type="entry name" value="DD-peptidase/beta-lactamase superfamily"/>
    <property type="match status" value="1"/>
</dbReference>
<name>A0AAN0NIC4_9RHOB</name>
<dbReference type="InterPro" id="IPR012338">
    <property type="entry name" value="Beta-lactam/transpept-like"/>
</dbReference>
<dbReference type="PANTHER" id="PTHR43283">
    <property type="entry name" value="BETA-LACTAMASE-RELATED"/>
    <property type="match status" value="1"/>
</dbReference>
<accession>A0AAN0NIC4</accession>
<keyword evidence="1" id="KW-1133">Transmembrane helix</keyword>
<dbReference type="AlphaFoldDB" id="A0AAN0NIC4"/>
<dbReference type="Pfam" id="PF00144">
    <property type="entry name" value="Beta-lactamase"/>
    <property type="match status" value="1"/>
</dbReference>
<dbReference type="GO" id="GO:0016787">
    <property type="term" value="F:hydrolase activity"/>
    <property type="evidence" value="ECO:0007669"/>
    <property type="project" value="UniProtKB-KW"/>
</dbReference>
<evidence type="ECO:0000259" key="2">
    <source>
        <dbReference type="Pfam" id="PF00144"/>
    </source>
</evidence>
<dbReference type="RefSeq" id="WP_342076393.1">
    <property type="nucleotide sequence ID" value="NZ_CP151767.2"/>
</dbReference>
<evidence type="ECO:0000313" key="4">
    <source>
        <dbReference type="Proteomes" id="UP001470809"/>
    </source>
</evidence>
<reference evidence="4" key="1">
    <citation type="submission" date="2024-04" db="EMBL/GenBank/DDBJ databases">
        <title>Phylogenomic analyses of a clade within the roseobacter group suggest taxonomic reassignments of species of the genera Aestuariivita, Citreicella, Loktanella, Nautella, Pelagibaca, Ruegeria, Thalassobius, Thiobacimonas and Tropicibacter, and the proposal o.</title>
        <authorList>
            <person name="Jeon C.O."/>
        </authorList>
    </citation>
    <scope>NUCLEOTIDE SEQUENCE [LARGE SCALE GENOMIC DNA]</scope>
    <source>
        <strain evidence="4">SS1-5</strain>
    </source>
</reference>
<evidence type="ECO:0000256" key="1">
    <source>
        <dbReference type="SAM" id="Phobius"/>
    </source>
</evidence>
<keyword evidence="1" id="KW-0812">Transmembrane</keyword>
<organism evidence="3 4">
    <name type="scientific">Yoonia rhodophyticola</name>
    <dbReference type="NCBI Taxonomy" id="3137370"/>
    <lineage>
        <taxon>Bacteria</taxon>
        <taxon>Pseudomonadati</taxon>
        <taxon>Pseudomonadota</taxon>
        <taxon>Alphaproteobacteria</taxon>
        <taxon>Rhodobacterales</taxon>
        <taxon>Paracoccaceae</taxon>
        <taxon>Yoonia</taxon>
    </lineage>
</organism>
<dbReference type="PANTHER" id="PTHR43283:SF14">
    <property type="entry name" value="BLL8153 PROTEIN"/>
    <property type="match status" value="1"/>
</dbReference>
<keyword evidence="4" id="KW-1185">Reference proteome</keyword>
<dbReference type="Proteomes" id="UP001470809">
    <property type="component" value="Chromosome"/>
</dbReference>
<proteinExistence type="predicted"/>
<dbReference type="KEGG" id="yrh:AABB31_19305"/>
<keyword evidence="3" id="KW-0378">Hydrolase</keyword>
<protein>
    <submittedName>
        <fullName evidence="3">Serine hydrolase domain-containing protein</fullName>
        <ecNumber evidence="3">3.-.-.-</ecNumber>
    </submittedName>
</protein>
<evidence type="ECO:0000313" key="3">
    <source>
        <dbReference type="EMBL" id="WZU67081.1"/>
    </source>
</evidence>
<dbReference type="InterPro" id="IPR050789">
    <property type="entry name" value="Diverse_Enzym_Activities"/>
</dbReference>
<feature type="transmembrane region" description="Helical" evidence="1">
    <location>
        <begin position="7"/>
        <end position="25"/>
    </location>
</feature>
<keyword evidence="1" id="KW-0472">Membrane</keyword>
<feature type="domain" description="Beta-lactamase-related" evidence="2">
    <location>
        <begin position="95"/>
        <end position="366"/>
    </location>
</feature>
<dbReference type="SUPFAM" id="SSF56601">
    <property type="entry name" value="beta-lactamase/transpeptidase-like"/>
    <property type="match status" value="1"/>
</dbReference>